<evidence type="ECO:0000313" key="1">
    <source>
        <dbReference type="EMBL" id="NJP37966.1"/>
    </source>
</evidence>
<dbReference type="Proteomes" id="UP000752012">
    <property type="component" value="Unassembled WGS sequence"/>
</dbReference>
<accession>A0A969PT99</accession>
<protein>
    <submittedName>
        <fullName evidence="1">Uncharacterized protein</fullName>
    </submittedName>
</protein>
<organism evidence="1 2">
    <name type="scientific">Alkalicoccus luteus</name>
    <dbReference type="NCBI Taxonomy" id="1237094"/>
    <lineage>
        <taxon>Bacteria</taxon>
        <taxon>Bacillati</taxon>
        <taxon>Bacillota</taxon>
        <taxon>Bacilli</taxon>
        <taxon>Bacillales</taxon>
        <taxon>Bacillaceae</taxon>
        <taxon>Alkalicoccus</taxon>
    </lineage>
</organism>
<name>A0A969PT99_9BACI</name>
<evidence type="ECO:0000313" key="2">
    <source>
        <dbReference type="Proteomes" id="UP000752012"/>
    </source>
</evidence>
<gene>
    <name evidence="1" type="ORF">HCN83_10265</name>
</gene>
<keyword evidence="2" id="KW-1185">Reference proteome</keyword>
<comment type="caution">
    <text evidence="1">The sequence shown here is derived from an EMBL/GenBank/DDBJ whole genome shotgun (WGS) entry which is preliminary data.</text>
</comment>
<reference evidence="1 2" key="1">
    <citation type="submission" date="2020-03" db="EMBL/GenBank/DDBJ databases">
        <title>Assessment of the enzymatic potential of alkaline-tolerant lipase obtained from Bacillus luteus H11 (technogenic soil) for the bioremediation of saline soils contaminated with petroleum substances.</title>
        <authorList>
            <person name="Kalwasinska A."/>
        </authorList>
    </citation>
    <scope>NUCLEOTIDE SEQUENCE [LARGE SCALE GENOMIC DNA]</scope>
    <source>
        <strain evidence="1 2">H11</strain>
    </source>
</reference>
<proteinExistence type="predicted"/>
<dbReference type="EMBL" id="JAATHJ010000014">
    <property type="protein sequence ID" value="NJP37966.1"/>
    <property type="molecule type" value="Genomic_DNA"/>
</dbReference>
<dbReference type="AlphaFoldDB" id="A0A969PT99"/>
<sequence length="55" mass="5965">MGTPLYEEGIVVYEEVLAFYEEVDGVYEKPGTAPGRVGPLSAATESIDCRSAIRK</sequence>